<dbReference type="SUPFAM" id="SSF56112">
    <property type="entry name" value="Protein kinase-like (PK-like)"/>
    <property type="match status" value="1"/>
</dbReference>
<protein>
    <submittedName>
        <fullName evidence="1">Uncharacterized protein</fullName>
    </submittedName>
</protein>
<dbReference type="InterPro" id="IPR011009">
    <property type="entry name" value="Kinase-like_dom_sf"/>
</dbReference>
<name>A0A550CBX5_9AGAR</name>
<comment type="caution">
    <text evidence="1">The sequence shown here is derived from an EMBL/GenBank/DDBJ whole genome shotgun (WGS) entry which is preliminary data.</text>
</comment>
<dbReference type="Proteomes" id="UP000320762">
    <property type="component" value="Unassembled WGS sequence"/>
</dbReference>
<dbReference type="PROSITE" id="PS00109">
    <property type="entry name" value="PROTEIN_KINASE_TYR"/>
    <property type="match status" value="1"/>
</dbReference>
<dbReference type="EMBL" id="VDMD01000013">
    <property type="protein sequence ID" value="TRM62295.1"/>
    <property type="molecule type" value="Genomic_DNA"/>
</dbReference>
<organism evidence="1 2">
    <name type="scientific">Schizophyllum amplum</name>
    <dbReference type="NCBI Taxonomy" id="97359"/>
    <lineage>
        <taxon>Eukaryota</taxon>
        <taxon>Fungi</taxon>
        <taxon>Dikarya</taxon>
        <taxon>Basidiomycota</taxon>
        <taxon>Agaricomycotina</taxon>
        <taxon>Agaricomycetes</taxon>
        <taxon>Agaricomycetidae</taxon>
        <taxon>Agaricales</taxon>
        <taxon>Schizophyllaceae</taxon>
        <taxon>Schizophyllum</taxon>
    </lineage>
</organism>
<evidence type="ECO:0000313" key="1">
    <source>
        <dbReference type="EMBL" id="TRM62295.1"/>
    </source>
</evidence>
<sequence length="283" mass="30781">MWVHVCLLRRAYRHLFVVLRQVQAGKGHTCDCGSLLSVPVPSSLRAQTQWPGWEHAVLALQPYVGSTCHGARSNVVDPYASSSSTLPFDLAVVSTLGGTDYASDSPIFLATARGEDPAREYVVKMALRDDLTAVLVAEYTAYTSAVKSLQGGLVPICYGLFVSEQPARLDEPPEIGALVLSYAGIPPPVAFPFLPVIIKRKVLQALEELHNAGIVHRDLAERNILLEALRPDGNVSEPDDFNVHIIDFDAIEADHDCPGLSPEGGRRPCEQLTEVAEMFGLTR</sequence>
<dbReference type="GO" id="GO:0004672">
    <property type="term" value="F:protein kinase activity"/>
    <property type="evidence" value="ECO:0007669"/>
    <property type="project" value="InterPro"/>
</dbReference>
<dbReference type="OrthoDB" id="427969at2759"/>
<evidence type="ECO:0000313" key="2">
    <source>
        <dbReference type="Proteomes" id="UP000320762"/>
    </source>
</evidence>
<accession>A0A550CBX5</accession>
<reference evidence="1 2" key="1">
    <citation type="journal article" date="2019" name="New Phytol.">
        <title>Comparative genomics reveals unique wood-decay strategies and fruiting body development in the Schizophyllaceae.</title>
        <authorList>
            <person name="Almasi E."/>
            <person name="Sahu N."/>
            <person name="Krizsan K."/>
            <person name="Balint B."/>
            <person name="Kovacs G.M."/>
            <person name="Kiss B."/>
            <person name="Cseklye J."/>
            <person name="Drula E."/>
            <person name="Henrissat B."/>
            <person name="Nagy I."/>
            <person name="Chovatia M."/>
            <person name="Adam C."/>
            <person name="LaButti K."/>
            <person name="Lipzen A."/>
            <person name="Riley R."/>
            <person name="Grigoriev I.V."/>
            <person name="Nagy L.G."/>
        </authorList>
    </citation>
    <scope>NUCLEOTIDE SEQUENCE [LARGE SCALE GENOMIC DNA]</scope>
    <source>
        <strain evidence="1 2">NL-1724</strain>
    </source>
</reference>
<dbReference type="Gene3D" id="1.10.510.10">
    <property type="entry name" value="Transferase(Phosphotransferase) domain 1"/>
    <property type="match status" value="1"/>
</dbReference>
<dbReference type="InterPro" id="IPR008266">
    <property type="entry name" value="Tyr_kinase_AS"/>
</dbReference>
<proteinExistence type="predicted"/>
<gene>
    <name evidence="1" type="ORF">BD626DRAFT_595693</name>
</gene>
<dbReference type="STRING" id="97359.A0A550CBX5"/>
<dbReference type="AlphaFoldDB" id="A0A550CBX5"/>
<keyword evidence="2" id="KW-1185">Reference proteome</keyword>